<evidence type="ECO:0000313" key="2">
    <source>
        <dbReference type="EMBL" id="MDQ1033503.1"/>
    </source>
</evidence>
<accession>A0ABU0TCS7</accession>
<dbReference type="Proteomes" id="UP001230328">
    <property type="component" value="Unassembled WGS sequence"/>
</dbReference>
<gene>
    <name evidence="2" type="ORF">QF035_011085</name>
</gene>
<name>A0ABU0TCS7_9ACTN</name>
<organism evidence="2 3">
    <name type="scientific">Streptomyces umbrinus</name>
    <dbReference type="NCBI Taxonomy" id="67370"/>
    <lineage>
        <taxon>Bacteria</taxon>
        <taxon>Bacillati</taxon>
        <taxon>Actinomycetota</taxon>
        <taxon>Actinomycetes</taxon>
        <taxon>Kitasatosporales</taxon>
        <taxon>Streptomycetaceae</taxon>
        <taxon>Streptomyces</taxon>
        <taxon>Streptomyces phaeochromogenes group</taxon>
    </lineage>
</organism>
<feature type="transmembrane region" description="Helical" evidence="1">
    <location>
        <begin position="91"/>
        <end position="108"/>
    </location>
</feature>
<reference evidence="2 3" key="1">
    <citation type="submission" date="2023-07" db="EMBL/GenBank/DDBJ databases">
        <title>Comparative genomics of wheat-associated soil bacteria to identify genetic determinants of phenazine resistance.</title>
        <authorList>
            <person name="Mouncey N."/>
        </authorList>
    </citation>
    <scope>NUCLEOTIDE SEQUENCE [LARGE SCALE GENOMIC DNA]</scope>
    <source>
        <strain evidence="2 3">V2I4</strain>
    </source>
</reference>
<protein>
    <recommendedName>
        <fullName evidence="4">Integral membrane protein</fullName>
    </recommendedName>
</protein>
<keyword evidence="1" id="KW-0812">Transmembrane</keyword>
<keyword evidence="1" id="KW-1133">Transmembrane helix</keyword>
<keyword evidence="1" id="KW-0472">Membrane</keyword>
<keyword evidence="3" id="KW-1185">Reference proteome</keyword>
<evidence type="ECO:0000256" key="1">
    <source>
        <dbReference type="SAM" id="Phobius"/>
    </source>
</evidence>
<comment type="caution">
    <text evidence="2">The sequence shown here is derived from an EMBL/GenBank/DDBJ whole genome shotgun (WGS) entry which is preliminary data.</text>
</comment>
<sequence length="118" mass="12448">MTRSSWDRSRRLAAAACVLTVTAVVLGVLLLTVGAGVPGAWWPQTGQAFATDARPTDPDPCALIVGPAKDYCERDTTTTASARHPGISSTAWRLLPAGAGVAALVVWRRHSAAGQRRR</sequence>
<dbReference type="RefSeq" id="WP_307530810.1">
    <property type="nucleotide sequence ID" value="NZ_JAUSZI010000002.1"/>
</dbReference>
<proteinExistence type="predicted"/>
<feature type="transmembrane region" description="Helical" evidence="1">
    <location>
        <begin position="12"/>
        <end position="33"/>
    </location>
</feature>
<evidence type="ECO:0000313" key="3">
    <source>
        <dbReference type="Proteomes" id="UP001230328"/>
    </source>
</evidence>
<evidence type="ECO:0008006" key="4">
    <source>
        <dbReference type="Google" id="ProtNLM"/>
    </source>
</evidence>
<dbReference type="EMBL" id="JAUSZI010000002">
    <property type="protein sequence ID" value="MDQ1033503.1"/>
    <property type="molecule type" value="Genomic_DNA"/>
</dbReference>